<feature type="domain" description="PBZ-type" evidence="2">
    <location>
        <begin position="312"/>
        <end position="336"/>
    </location>
</feature>
<sequence length="465" mass="53452">MVVKVSLFNNLMNQSIVLSNDGITIIGRGFFECQDKRVSKKHGEITVIDSTIKIKSCHQNPIFYKIKNDPKKNVLWKDSEVILGDSDRFSLLPEEFEWIIKIEQENDQNENPTSSTFRIRQTDEINANLTQLLREGRETPDLEGRETPDLDRTPSPDDLRPPENFQNNQEEALVAQVVSSSNRKRSFDNSLETENHEMKKQKQIPYTQVPSSTTSENVQPKTSDSFVVPQSSNSNSCTLLPNIKPDPDSTEINNQQNLTHQNVPTTSKIKTESAENNDQHPSSSNSDVKVDTSTVKKEESPGNSSCQQQTVRSSCEFGIRCYRMTDDHRREYAHPMDNDYRRPNFPAASVNAPRCPYWDACYRRNPEHFREMAHPSSADSYTTQRPPQIHIQIQQVPPPANQPPNRNRNRNIQNYDVDDDIFDSDSDMFNNGDDSDVDQDYEIDYSQSTFDEDEDNEYEENNLEE</sequence>
<dbReference type="Pfam" id="PF10283">
    <property type="entry name" value="zf-CCHH"/>
    <property type="match status" value="2"/>
</dbReference>
<dbReference type="InterPro" id="IPR008984">
    <property type="entry name" value="SMAD_FHA_dom_sf"/>
</dbReference>
<evidence type="ECO:0000313" key="3">
    <source>
        <dbReference type="EMBL" id="CAG9807851.1"/>
    </source>
</evidence>
<feature type="compositionally biased region" description="Acidic residues" evidence="1">
    <location>
        <begin position="417"/>
        <end position="426"/>
    </location>
</feature>
<feature type="compositionally biased region" description="Acidic residues" evidence="1">
    <location>
        <begin position="450"/>
        <end position="465"/>
    </location>
</feature>
<feature type="region of interest" description="Disordered" evidence="1">
    <location>
        <begin position="417"/>
        <end position="465"/>
    </location>
</feature>
<keyword evidence="4" id="KW-1185">Reference proteome</keyword>
<gene>
    <name evidence="3" type="ORF">CHIRRI_LOCUS10697</name>
</gene>
<dbReference type="Gene3D" id="2.60.200.20">
    <property type="match status" value="1"/>
</dbReference>
<dbReference type="InterPro" id="IPR039253">
    <property type="entry name" value="APLF"/>
</dbReference>
<dbReference type="EMBL" id="OU895879">
    <property type="protein sequence ID" value="CAG9807851.1"/>
    <property type="molecule type" value="Genomic_DNA"/>
</dbReference>
<organism evidence="3 4">
    <name type="scientific">Chironomus riparius</name>
    <dbReference type="NCBI Taxonomy" id="315576"/>
    <lineage>
        <taxon>Eukaryota</taxon>
        <taxon>Metazoa</taxon>
        <taxon>Ecdysozoa</taxon>
        <taxon>Arthropoda</taxon>
        <taxon>Hexapoda</taxon>
        <taxon>Insecta</taxon>
        <taxon>Pterygota</taxon>
        <taxon>Neoptera</taxon>
        <taxon>Endopterygota</taxon>
        <taxon>Diptera</taxon>
        <taxon>Nematocera</taxon>
        <taxon>Chironomoidea</taxon>
        <taxon>Chironomidae</taxon>
        <taxon>Chironominae</taxon>
        <taxon>Chironomus</taxon>
    </lineage>
</organism>
<dbReference type="GO" id="GO:0003906">
    <property type="term" value="F:DNA-(apurinic or apyrimidinic site) endonuclease activity"/>
    <property type="evidence" value="ECO:0007669"/>
    <property type="project" value="InterPro"/>
</dbReference>
<protein>
    <recommendedName>
        <fullName evidence="2">PBZ-type domain-containing protein</fullName>
    </recommendedName>
</protein>
<name>A0A9N9S291_9DIPT</name>
<feature type="domain" description="PBZ-type" evidence="2">
    <location>
        <begin position="353"/>
        <end position="376"/>
    </location>
</feature>
<dbReference type="GO" id="GO:0008408">
    <property type="term" value="F:3'-5' exonuclease activity"/>
    <property type="evidence" value="ECO:0007669"/>
    <property type="project" value="InterPro"/>
</dbReference>
<dbReference type="InterPro" id="IPR019406">
    <property type="entry name" value="APLF_PBZ"/>
</dbReference>
<reference evidence="3" key="1">
    <citation type="submission" date="2022-01" db="EMBL/GenBank/DDBJ databases">
        <authorList>
            <person name="King R."/>
        </authorList>
    </citation>
    <scope>NUCLEOTIDE SEQUENCE</scope>
</reference>
<dbReference type="GO" id="GO:0035861">
    <property type="term" value="C:site of double-strand break"/>
    <property type="evidence" value="ECO:0007669"/>
    <property type="project" value="TreeGrafter"/>
</dbReference>
<dbReference type="GO" id="GO:0006302">
    <property type="term" value="P:double-strand break repair"/>
    <property type="evidence" value="ECO:0007669"/>
    <property type="project" value="InterPro"/>
</dbReference>
<feature type="compositionally biased region" description="Polar residues" evidence="1">
    <location>
        <begin position="250"/>
        <end position="287"/>
    </location>
</feature>
<accession>A0A9N9S291</accession>
<feature type="compositionally biased region" description="Basic and acidic residues" evidence="1">
    <location>
        <begin position="288"/>
        <end position="300"/>
    </location>
</feature>
<dbReference type="PANTHER" id="PTHR21315">
    <property type="entry name" value="APRATAXIN AND PNK-LIKE FACTOR-RELATED"/>
    <property type="match status" value="1"/>
</dbReference>
<reference evidence="3" key="2">
    <citation type="submission" date="2022-10" db="EMBL/GenBank/DDBJ databases">
        <authorList>
            <consortium name="ENA_rothamsted_submissions"/>
            <consortium name="culmorum"/>
            <person name="King R."/>
        </authorList>
    </citation>
    <scope>NUCLEOTIDE SEQUENCE</scope>
</reference>
<dbReference type="OrthoDB" id="10256774at2759"/>
<evidence type="ECO:0000313" key="4">
    <source>
        <dbReference type="Proteomes" id="UP001153620"/>
    </source>
</evidence>
<dbReference type="Proteomes" id="UP001153620">
    <property type="component" value="Chromosome 3"/>
</dbReference>
<feature type="compositionally biased region" description="Basic and acidic residues" evidence="1">
    <location>
        <begin position="134"/>
        <end position="161"/>
    </location>
</feature>
<dbReference type="AlphaFoldDB" id="A0A9N9S291"/>
<dbReference type="GO" id="GO:0005634">
    <property type="term" value="C:nucleus"/>
    <property type="evidence" value="ECO:0007669"/>
    <property type="project" value="TreeGrafter"/>
</dbReference>
<feature type="region of interest" description="Disordered" evidence="1">
    <location>
        <begin position="133"/>
        <end position="309"/>
    </location>
</feature>
<dbReference type="SUPFAM" id="SSF49879">
    <property type="entry name" value="SMAD/FHA domain"/>
    <property type="match status" value="1"/>
</dbReference>
<dbReference type="PANTHER" id="PTHR21315:SF2">
    <property type="entry name" value="APRATAXIN AND PNK-LIKE FACTOR"/>
    <property type="match status" value="1"/>
</dbReference>
<evidence type="ECO:0000256" key="1">
    <source>
        <dbReference type="SAM" id="MobiDB-lite"/>
    </source>
</evidence>
<proteinExistence type="predicted"/>
<feature type="compositionally biased region" description="Polar residues" evidence="1">
    <location>
        <begin position="204"/>
        <end position="239"/>
    </location>
</feature>
<feature type="compositionally biased region" description="Acidic residues" evidence="1">
    <location>
        <begin position="433"/>
        <end position="443"/>
    </location>
</feature>
<evidence type="ECO:0000259" key="2">
    <source>
        <dbReference type="Pfam" id="PF10283"/>
    </source>
</evidence>